<feature type="signal peptide" evidence="1">
    <location>
        <begin position="1"/>
        <end position="30"/>
    </location>
</feature>
<keyword evidence="1" id="KW-0732">Signal</keyword>
<name>A0ABN3KT98_9MICO</name>
<accession>A0ABN3KT98</accession>
<sequence length="175" mass="17889">MSISKLVTKGVAVAVATAAIGAGVAAPANAAGYKCETSGTTTYCYQVTSTAASSFVALYTDALVNSTSSSATLTCSVEYSKSYTASATATVSTSIKAFLVASVDASVSATVTNSVTTTIGSSVTSNVPAHTTRYCDRGTYTYRGTVLRTGASGMNQLPNYTFSITAPAVLSWRFR</sequence>
<keyword evidence="3" id="KW-1185">Reference proteome</keyword>
<dbReference type="EMBL" id="BAAARE010000002">
    <property type="protein sequence ID" value="GAA2471457.1"/>
    <property type="molecule type" value="Genomic_DNA"/>
</dbReference>
<protein>
    <submittedName>
        <fullName evidence="2">Uncharacterized protein</fullName>
    </submittedName>
</protein>
<proteinExistence type="predicted"/>
<dbReference type="Proteomes" id="UP001500730">
    <property type="component" value="Unassembled WGS sequence"/>
</dbReference>
<gene>
    <name evidence="2" type="ORF">GCM10009858_06030</name>
</gene>
<dbReference type="SUPFAM" id="SSF56973">
    <property type="entry name" value="Aerolisin/ETX pore-forming domain"/>
    <property type="match status" value="1"/>
</dbReference>
<evidence type="ECO:0000313" key="3">
    <source>
        <dbReference type="Proteomes" id="UP001500730"/>
    </source>
</evidence>
<comment type="caution">
    <text evidence="2">The sequence shown here is derived from an EMBL/GenBank/DDBJ whole genome shotgun (WGS) entry which is preliminary data.</text>
</comment>
<evidence type="ECO:0000313" key="2">
    <source>
        <dbReference type="EMBL" id="GAA2471457.1"/>
    </source>
</evidence>
<dbReference type="RefSeq" id="WP_344252814.1">
    <property type="nucleotide sequence ID" value="NZ_BAAARE010000002.1"/>
</dbReference>
<organism evidence="2 3">
    <name type="scientific">Terrabacter carboxydivorans</name>
    <dbReference type="NCBI Taxonomy" id="619730"/>
    <lineage>
        <taxon>Bacteria</taxon>
        <taxon>Bacillati</taxon>
        <taxon>Actinomycetota</taxon>
        <taxon>Actinomycetes</taxon>
        <taxon>Micrococcales</taxon>
        <taxon>Intrasporangiaceae</taxon>
        <taxon>Terrabacter</taxon>
    </lineage>
</organism>
<reference evidence="2 3" key="1">
    <citation type="journal article" date="2019" name="Int. J. Syst. Evol. Microbiol.">
        <title>The Global Catalogue of Microorganisms (GCM) 10K type strain sequencing project: providing services to taxonomists for standard genome sequencing and annotation.</title>
        <authorList>
            <consortium name="The Broad Institute Genomics Platform"/>
            <consortium name="The Broad Institute Genome Sequencing Center for Infectious Disease"/>
            <person name="Wu L."/>
            <person name="Ma J."/>
        </authorList>
    </citation>
    <scope>NUCLEOTIDE SEQUENCE [LARGE SCALE GENOMIC DNA]</scope>
    <source>
        <strain evidence="2 3">JCM 16259</strain>
    </source>
</reference>
<evidence type="ECO:0000256" key="1">
    <source>
        <dbReference type="SAM" id="SignalP"/>
    </source>
</evidence>
<feature type="chain" id="PRO_5045352618" evidence="1">
    <location>
        <begin position="31"/>
        <end position="175"/>
    </location>
</feature>